<protein>
    <recommendedName>
        <fullName evidence="2">phosphoribosylglycinamide formyltransferase 1</fullName>
        <ecNumber evidence="2">2.1.2.2</ecNumber>
    </recommendedName>
</protein>
<evidence type="ECO:0000259" key="5">
    <source>
        <dbReference type="Pfam" id="PF00551"/>
    </source>
</evidence>
<dbReference type="SUPFAM" id="SSF53328">
    <property type="entry name" value="Formyltransferase"/>
    <property type="match status" value="1"/>
</dbReference>
<keyword evidence="3 6" id="KW-0808">Transferase</keyword>
<comment type="pathway">
    <text evidence="1">Purine metabolism; IMP biosynthesis via de novo pathway; N(2)-formyl-N(1)-(5-phospho-D-ribosyl)glycinamide from N(1)-(5-phospho-D-ribosyl)glycinamide (10-formyl THF route): step 1/1.</text>
</comment>
<proteinExistence type="predicted"/>
<organism evidence="6 7">
    <name type="scientific">Flavobacterium phage vB_FspM_immuto_2-6A</name>
    <dbReference type="NCBI Taxonomy" id="2801477"/>
    <lineage>
        <taxon>Viruses</taxon>
        <taxon>Duplodnaviria</taxon>
        <taxon>Heunggongvirae</taxon>
        <taxon>Uroviricota</taxon>
        <taxon>Caudoviricetes</taxon>
        <taxon>Immutovirus</taxon>
        <taxon>Immutovirus immuto</taxon>
    </lineage>
</organism>
<dbReference type="EMBL" id="MW353175">
    <property type="protein sequence ID" value="QQO91746.1"/>
    <property type="molecule type" value="Genomic_DNA"/>
</dbReference>
<evidence type="ECO:0000256" key="1">
    <source>
        <dbReference type="ARBA" id="ARBA00005054"/>
    </source>
</evidence>
<feature type="domain" description="Formyl transferase N-terminal" evidence="5">
    <location>
        <begin position="50"/>
        <end position="150"/>
    </location>
</feature>
<dbReference type="InterPro" id="IPR002376">
    <property type="entry name" value="Formyl_transf_N"/>
</dbReference>
<dbReference type="GO" id="GO:0006189">
    <property type="term" value="P:'de novo' IMP biosynthetic process"/>
    <property type="evidence" value="ECO:0007669"/>
    <property type="project" value="TreeGrafter"/>
</dbReference>
<evidence type="ECO:0000256" key="2">
    <source>
        <dbReference type="ARBA" id="ARBA00012254"/>
    </source>
</evidence>
<name>A0A7T8ERD4_9CAUD</name>
<keyword evidence="4" id="KW-0658">Purine biosynthesis</keyword>
<dbReference type="InterPro" id="IPR036477">
    <property type="entry name" value="Formyl_transf_N_sf"/>
</dbReference>
<dbReference type="PANTHER" id="PTHR43369:SF2">
    <property type="entry name" value="PHOSPHORIBOSYLGLYCINAMIDE FORMYLTRANSFERASE"/>
    <property type="match status" value="1"/>
</dbReference>
<accession>A0A7T8ERD4</accession>
<keyword evidence="7" id="KW-1185">Reference proteome</keyword>
<dbReference type="Proteomes" id="UP000595566">
    <property type="component" value="Segment"/>
</dbReference>
<sequence length="175" mass="19971">MSRPWVAFFSQTGSEIVEVSKLLGRWPDMIVTNERPEHLRKIHPALESKHLVFVENKPTDEELSMILGQYGNPLVTLHGWLRIMPPYICNRFEIYNGHPGLITEYPELKGKDPQQKAFDLGLESSGCVIHKVTEGVDEGEILRSRKVSIKGLEIGELFHILHSISVSLWVDFLKN</sequence>
<dbReference type="GO" id="GO:0004644">
    <property type="term" value="F:phosphoribosylglycinamide formyltransferase activity"/>
    <property type="evidence" value="ECO:0007669"/>
    <property type="project" value="UniProtKB-EC"/>
</dbReference>
<gene>
    <name evidence="6" type="ORF">immuto26A_67</name>
</gene>
<evidence type="ECO:0000313" key="6">
    <source>
        <dbReference type="EMBL" id="QQO91746.1"/>
    </source>
</evidence>
<dbReference type="PANTHER" id="PTHR43369">
    <property type="entry name" value="PHOSPHORIBOSYLGLYCINAMIDE FORMYLTRANSFERASE"/>
    <property type="match status" value="1"/>
</dbReference>
<evidence type="ECO:0000256" key="3">
    <source>
        <dbReference type="ARBA" id="ARBA00022679"/>
    </source>
</evidence>
<reference evidence="6 7" key="1">
    <citation type="submission" date="2020-12" db="EMBL/GenBank/DDBJ databases">
        <title>Dynamics of Baltic Sea phages driven by environmental changes.</title>
        <authorList>
            <person name="Hoetzinger M."/>
            <person name="Nilsson E."/>
            <person name="Holmfeldt K."/>
        </authorList>
    </citation>
    <scope>NUCLEOTIDE SEQUENCE [LARGE SCALE GENOMIC DNA]</scope>
</reference>
<evidence type="ECO:0000256" key="4">
    <source>
        <dbReference type="ARBA" id="ARBA00022755"/>
    </source>
</evidence>
<dbReference type="Pfam" id="PF00551">
    <property type="entry name" value="Formyl_trans_N"/>
    <property type="match status" value="1"/>
</dbReference>
<evidence type="ECO:0000313" key="7">
    <source>
        <dbReference type="Proteomes" id="UP000595566"/>
    </source>
</evidence>
<dbReference type="Gene3D" id="3.40.50.170">
    <property type="entry name" value="Formyl transferase, N-terminal domain"/>
    <property type="match status" value="1"/>
</dbReference>
<dbReference type="EC" id="2.1.2.2" evidence="2"/>